<comment type="caution">
    <text evidence="1">The sequence shown here is derived from an EMBL/GenBank/DDBJ whole genome shotgun (WGS) entry which is preliminary data.</text>
</comment>
<organism evidence="1 2">
    <name type="scientific">Dermacentor silvarum</name>
    <name type="common">Tick</name>
    <dbReference type="NCBI Taxonomy" id="543639"/>
    <lineage>
        <taxon>Eukaryota</taxon>
        <taxon>Metazoa</taxon>
        <taxon>Ecdysozoa</taxon>
        <taxon>Arthropoda</taxon>
        <taxon>Chelicerata</taxon>
        <taxon>Arachnida</taxon>
        <taxon>Acari</taxon>
        <taxon>Parasitiformes</taxon>
        <taxon>Ixodida</taxon>
        <taxon>Ixodoidea</taxon>
        <taxon>Ixodidae</taxon>
        <taxon>Rhipicephalinae</taxon>
        <taxon>Dermacentor</taxon>
    </lineage>
</organism>
<name>A0ACB8CHZ7_DERSI</name>
<accession>A0ACB8CHZ7</accession>
<dbReference type="EMBL" id="CM023476">
    <property type="protein sequence ID" value="KAH7942365.1"/>
    <property type="molecule type" value="Genomic_DNA"/>
</dbReference>
<evidence type="ECO:0000313" key="2">
    <source>
        <dbReference type="Proteomes" id="UP000821865"/>
    </source>
</evidence>
<sequence length="155" mass="16923">MASGSWRVLPKGVRNVLNGHCGSRRPLSTTVPTTEQITRVPLSQPLPGFPKPVYAVPSAHDHATEVTTLNNGLRVASQNKFGQFCTVGVVIDSGSRYEAPYPSGVSHFLEKLAFNLPHGVRKVSRLAWEAFQWREAQQPKPSLVPLYLKPLLGGA</sequence>
<gene>
    <name evidence="1" type="ORF">HPB49_023459</name>
</gene>
<evidence type="ECO:0000313" key="1">
    <source>
        <dbReference type="EMBL" id="KAH7942365.1"/>
    </source>
</evidence>
<dbReference type="Proteomes" id="UP000821865">
    <property type="component" value="Chromosome 7"/>
</dbReference>
<reference evidence="1" key="1">
    <citation type="submission" date="2020-05" db="EMBL/GenBank/DDBJ databases">
        <title>Large-scale comparative analyses of tick genomes elucidate their genetic diversity and vector capacities.</title>
        <authorList>
            <person name="Jia N."/>
            <person name="Wang J."/>
            <person name="Shi W."/>
            <person name="Du L."/>
            <person name="Sun Y."/>
            <person name="Zhan W."/>
            <person name="Jiang J."/>
            <person name="Wang Q."/>
            <person name="Zhang B."/>
            <person name="Ji P."/>
            <person name="Sakyi L.B."/>
            <person name="Cui X."/>
            <person name="Yuan T."/>
            <person name="Jiang B."/>
            <person name="Yang W."/>
            <person name="Lam T.T.-Y."/>
            <person name="Chang Q."/>
            <person name="Ding S."/>
            <person name="Wang X."/>
            <person name="Zhu J."/>
            <person name="Ruan X."/>
            <person name="Zhao L."/>
            <person name="Wei J."/>
            <person name="Que T."/>
            <person name="Du C."/>
            <person name="Cheng J."/>
            <person name="Dai P."/>
            <person name="Han X."/>
            <person name="Huang E."/>
            <person name="Gao Y."/>
            <person name="Liu J."/>
            <person name="Shao H."/>
            <person name="Ye R."/>
            <person name="Li L."/>
            <person name="Wei W."/>
            <person name="Wang X."/>
            <person name="Wang C."/>
            <person name="Yang T."/>
            <person name="Huo Q."/>
            <person name="Li W."/>
            <person name="Guo W."/>
            <person name="Chen H."/>
            <person name="Zhou L."/>
            <person name="Ni X."/>
            <person name="Tian J."/>
            <person name="Zhou Y."/>
            <person name="Sheng Y."/>
            <person name="Liu T."/>
            <person name="Pan Y."/>
            <person name="Xia L."/>
            <person name="Li J."/>
            <person name="Zhao F."/>
            <person name="Cao W."/>
        </authorList>
    </citation>
    <scope>NUCLEOTIDE SEQUENCE</scope>
    <source>
        <strain evidence="1">Dsil-2018</strain>
    </source>
</reference>
<protein>
    <submittedName>
        <fullName evidence="1">Uncharacterized protein</fullName>
    </submittedName>
</protein>
<proteinExistence type="predicted"/>
<keyword evidence="2" id="KW-1185">Reference proteome</keyword>